<evidence type="ECO:0000256" key="1">
    <source>
        <dbReference type="SAM" id="MobiDB-lite"/>
    </source>
</evidence>
<feature type="compositionally biased region" description="Gly residues" evidence="1">
    <location>
        <begin position="84"/>
        <end position="94"/>
    </location>
</feature>
<feature type="compositionally biased region" description="Polar residues" evidence="1">
    <location>
        <begin position="96"/>
        <end position="105"/>
    </location>
</feature>
<dbReference type="AlphaFoldDB" id="A0A3M9MZY9"/>
<dbReference type="OrthoDB" id="894234at2"/>
<proteinExistence type="predicted"/>
<protein>
    <recommendedName>
        <fullName evidence="4">YtxH domain-containing protein</fullName>
    </recommendedName>
</protein>
<comment type="caution">
    <text evidence="2">The sequence shown here is derived from an EMBL/GenBank/DDBJ whole genome shotgun (WGS) entry which is preliminary data.</text>
</comment>
<accession>A0A3M9MZY9</accession>
<sequence length="105" mass="10323">MKYQPLFITTMKNDNSKILIAAAAGAAAGVVAGILMAPSNGKDSREGLVKAAGQLAESVNGQIAPYLEKLSGLTSLLDSVKGGNAGAKSGGADNGTGNTDAGSQS</sequence>
<evidence type="ECO:0008006" key="4">
    <source>
        <dbReference type="Google" id="ProtNLM"/>
    </source>
</evidence>
<dbReference type="Pfam" id="PF12732">
    <property type="entry name" value="YtxH"/>
    <property type="match status" value="1"/>
</dbReference>
<feature type="region of interest" description="Disordered" evidence="1">
    <location>
        <begin position="84"/>
        <end position="105"/>
    </location>
</feature>
<dbReference type="Proteomes" id="UP000272117">
    <property type="component" value="Unassembled WGS sequence"/>
</dbReference>
<gene>
    <name evidence="2" type="ORF">EFB08_00850</name>
</gene>
<evidence type="ECO:0000313" key="2">
    <source>
        <dbReference type="EMBL" id="RNI31119.1"/>
    </source>
</evidence>
<evidence type="ECO:0000313" key="3">
    <source>
        <dbReference type="Proteomes" id="UP000272117"/>
    </source>
</evidence>
<dbReference type="InterPro" id="IPR024623">
    <property type="entry name" value="YtxH"/>
</dbReference>
<name>A0A3M9MZY9_9BACT</name>
<keyword evidence="3" id="KW-1185">Reference proteome</keyword>
<reference evidence="2 3" key="1">
    <citation type="submission" date="2018-11" db="EMBL/GenBank/DDBJ databases">
        <title>Rufibacter latericius sp. nov., isolated from water in Baiyang Lake.</title>
        <authorList>
            <person name="Yang Y."/>
        </authorList>
    </citation>
    <scope>NUCLEOTIDE SEQUENCE [LARGE SCALE GENOMIC DNA]</scope>
    <source>
        <strain evidence="2 3">R-22-1c-1</strain>
    </source>
</reference>
<organism evidence="2 3">
    <name type="scientific">Rufibacter latericius</name>
    <dbReference type="NCBI Taxonomy" id="2487040"/>
    <lineage>
        <taxon>Bacteria</taxon>
        <taxon>Pseudomonadati</taxon>
        <taxon>Bacteroidota</taxon>
        <taxon>Cytophagia</taxon>
        <taxon>Cytophagales</taxon>
        <taxon>Hymenobacteraceae</taxon>
        <taxon>Rufibacter</taxon>
    </lineage>
</organism>
<dbReference type="EMBL" id="RJJD01000001">
    <property type="protein sequence ID" value="RNI31119.1"/>
    <property type="molecule type" value="Genomic_DNA"/>
</dbReference>